<dbReference type="Gene3D" id="3.30.200.20">
    <property type="entry name" value="Phosphorylase Kinase, domain 1"/>
    <property type="match status" value="1"/>
</dbReference>
<keyword evidence="6" id="KW-0812">Transmembrane</keyword>
<dbReference type="GO" id="GO:0005886">
    <property type="term" value="C:plasma membrane"/>
    <property type="evidence" value="ECO:0007669"/>
    <property type="project" value="UniProtKB-SubCell"/>
</dbReference>
<evidence type="ECO:0000256" key="1">
    <source>
        <dbReference type="ARBA" id="ARBA00004251"/>
    </source>
</evidence>
<evidence type="ECO:0000313" key="19">
    <source>
        <dbReference type="EMBL" id="KAK0605505.1"/>
    </source>
</evidence>
<comment type="similarity">
    <text evidence="17">Belongs to the protein kinase superfamily.</text>
</comment>
<evidence type="ECO:0000256" key="12">
    <source>
        <dbReference type="ARBA" id="ARBA00022989"/>
    </source>
</evidence>
<keyword evidence="7" id="KW-0732">Signal</keyword>
<dbReference type="GO" id="GO:0004674">
    <property type="term" value="F:protein serine/threonine kinase activity"/>
    <property type="evidence" value="ECO:0007669"/>
    <property type="project" value="UniProtKB-KW"/>
</dbReference>
<organism evidence="19 20">
    <name type="scientific">Acer saccharum</name>
    <name type="common">Sugar maple</name>
    <dbReference type="NCBI Taxonomy" id="4024"/>
    <lineage>
        <taxon>Eukaryota</taxon>
        <taxon>Viridiplantae</taxon>
        <taxon>Streptophyta</taxon>
        <taxon>Embryophyta</taxon>
        <taxon>Tracheophyta</taxon>
        <taxon>Spermatophyta</taxon>
        <taxon>Magnoliopsida</taxon>
        <taxon>eudicotyledons</taxon>
        <taxon>Gunneridae</taxon>
        <taxon>Pentapetalae</taxon>
        <taxon>rosids</taxon>
        <taxon>malvids</taxon>
        <taxon>Sapindales</taxon>
        <taxon>Sapindaceae</taxon>
        <taxon>Hippocastanoideae</taxon>
        <taxon>Acereae</taxon>
        <taxon>Acer</taxon>
    </lineage>
</organism>
<comment type="subcellular location">
    <subcellularLocation>
        <location evidence="1">Cell membrane</location>
        <topology evidence="1">Single-pass type I membrane protein</topology>
    </subcellularLocation>
</comment>
<keyword evidence="5" id="KW-0808">Transferase</keyword>
<evidence type="ECO:0000256" key="10">
    <source>
        <dbReference type="ARBA" id="ARBA00022777"/>
    </source>
</evidence>
<evidence type="ECO:0000256" key="14">
    <source>
        <dbReference type="ARBA" id="ARBA00023170"/>
    </source>
</evidence>
<evidence type="ECO:0000256" key="13">
    <source>
        <dbReference type="ARBA" id="ARBA00023136"/>
    </source>
</evidence>
<dbReference type="GO" id="GO:0030246">
    <property type="term" value="F:carbohydrate binding"/>
    <property type="evidence" value="ECO:0007669"/>
    <property type="project" value="UniProtKB-KW"/>
</dbReference>
<name>A0AA39TJX7_ACESA</name>
<evidence type="ECO:0000256" key="7">
    <source>
        <dbReference type="ARBA" id="ARBA00022729"/>
    </source>
</evidence>
<dbReference type="InterPro" id="IPR017441">
    <property type="entry name" value="Protein_kinase_ATP_BS"/>
</dbReference>
<keyword evidence="11 16" id="KW-0067">ATP-binding</keyword>
<keyword evidence="15" id="KW-0325">Glycoprotein</keyword>
<protein>
    <recommendedName>
        <fullName evidence="18">Protein kinase domain-containing protein</fullName>
    </recommendedName>
</protein>
<evidence type="ECO:0000256" key="15">
    <source>
        <dbReference type="ARBA" id="ARBA00023180"/>
    </source>
</evidence>
<evidence type="ECO:0000256" key="3">
    <source>
        <dbReference type="ARBA" id="ARBA00010217"/>
    </source>
</evidence>
<keyword evidence="17" id="KW-0723">Serine/threonine-protein kinase</keyword>
<keyword evidence="13" id="KW-0472">Membrane</keyword>
<keyword evidence="8" id="KW-0430">Lectin</keyword>
<dbReference type="PROSITE" id="PS50011">
    <property type="entry name" value="PROTEIN_KINASE_DOM"/>
    <property type="match status" value="2"/>
</dbReference>
<evidence type="ECO:0000256" key="2">
    <source>
        <dbReference type="ARBA" id="ARBA00008536"/>
    </source>
</evidence>
<dbReference type="InterPro" id="IPR000719">
    <property type="entry name" value="Prot_kinase_dom"/>
</dbReference>
<reference evidence="19" key="2">
    <citation type="submission" date="2023-06" db="EMBL/GenBank/DDBJ databases">
        <authorList>
            <person name="Swenson N.G."/>
            <person name="Wegrzyn J.L."/>
            <person name="Mcevoy S.L."/>
        </authorList>
    </citation>
    <scope>NUCLEOTIDE SEQUENCE</scope>
    <source>
        <strain evidence="19">NS2018</strain>
        <tissue evidence="19">Leaf</tissue>
    </source>
</reference>
<dbReference type="Gene3D" id="1.10.510.10">
    <property type="entry name" value="Transferase(Phosphotransferase) domain 1"/>
    <property type="match status" value="2"/>
</dbReference>
<dbReference type="GO" id="GO:0005524">
    <property type="term" value="F:ATP binding"/>
    <property type="evidence" value="ECO:0007669"/>
    <property type="project" value="UniProtKB-UniRule"/>
</dbReference>
<dbReference type="PANTHER" id="PTHR27007">
    <property type="match status" value="1"/>
</dbReference>
<evidence type="ECO:0000256" key="8">
    <source>
        <dbReference type="ARBA" id="ARBA00022734"/>
    </source>
</evidence>
<dbReference type="Pfam" id="PF00069">
    <property type="entry name" value="Pkinase"/>
    <property type="match status" value="2"/>
</dbReference>
<evidence type="ECO:0000256" key="5">
    <source>
        <dbReference type="ARBA" id="ARBA00022679"/>
    </source>
</evidence>
<keyword evidence="14" id="KW-0675">Receptor</keyword>
<evidence type="ECO:0000256" key="6">
    <source>
        <dbReference type="ARBA" id="ARBA00022692"/>
    </source>
</evidence>
<feature type="domain" description="Protein kinase" evidence="18">
    <location>
        <begin position="1"/>
        <end position="210"/>
    </location>
</feature>
<dbReference type="AlphaFoldDB" id="A0AA39TJX7"/>
<feature type="binding site" evidence="16">
    <location>
        <position position="238"/>
    </location>
    <ligand>
        <name>ATP</name>
        <dbReference type="ChEBI" id="CHEBI:30616"/>
    </ligand>
</feature>
<keyword evidence="9 16" id="KW-0547">Nucleotide-binding</keyword>
<accession>A0AA39TJX7</accession>
<proteinExistence type="inferred from homology"/>
<keyword evidence="10" id="KW-0418">Kinase</keyword>
<dbReference type="PROSITE" id="PS00107">
    <property type="entry name" value="PROTEIN_KINASE_ATP"/>
    <property type="match status" value="1"/>
</dbReference>
<feature type="domain" description="Protein kinase" evidence="18">
    <location>
        <begin position="210"/>
        <end position="465"/>
    </location>
</feature>
<evidence type="ECO:0000256" key="17">
    <source>
        <dbReference type="RuleBase" id="RU000304"/>
    </source>
</evidence>
<reference evidence="19" key="1">
    <citation type="journal article" date="2022" name="Plant J.">
        <title>Strategies of tolerance reflected in two North American maple genomes.</title>
        <authorList>
            <person name="McEvoy S.L."/>
            <person name="Sezen U.U."/>
            <person name="Trouern-Trend A."/>
            <person name="McMahon S.M."/>
            <person name="Schaberg P.G."/>
            <person name="Yang J."/>
            <person name="Wegrzyn J.L."/>
            <person name="Swenson N.G."/>
        </authorList>
    </citation>
    <scope>NUCLEOTIDE SEQUENCE</scope>
    <source>
        <strain evidence="19">NS2018</strain>
    </source>
</reference>
<dbReference type="InterPro" id="IPR008271">
    <property type="entry name" value="Ser/Thr_kinase_AS"/>
</dbReference>
<evidence type="ECO:0000256" key="4">
    <source>
        <dbReference type="ARBA" id="ARBA00022475"/>
    </source>
</evidence>
<dbReference type="Proteomes" id="UP001168877">
    <property type="component" value="Unassembled WGS sequence"/>
</dbReference>
<keyword evidence="4" id="KW-1003">Cell membrane</keyword>
<dbReference type="FunFam" id="1.10.510.10:FF:000240">
    <property type="entry name" value="Lectin-domain containing receptor kinase A4.3"/>
    <property type="match status" value="2"/>
</dbReference>
<evidence type="ECO:0000313" key="20">
    <source>
        <dbReference type="Proteomes" id="UP001168877"/>
    </source>
</evidence>
<dbReference type="GO" id="GO:0002229">
    <property type="term" value="P:defense response to oomycetes"/>
    <property type="evidence" value="ECO:0007669"/>
    <property type="project" value="UniProtKB-ARBA"/>
</dbReference>
<dbReference type="InterPro" id="IPR011009">
    <property type="entry name" value="Kinase-like_dom_sf"/>
</dbReference>
<evidence type="ECO:0000256" key="16">
    <source>
        <dbReference type="PROSITE-ProRule" id="PRU10141"/>
    </source>
</evidence>
<keyword evidence="20" id="KW-1185">Reference proteome</keyword>
<comment type="caution">
    <text evidence="19">The sequence shown here is derived from an EMBL/GenBank/DDBJ whole genome shotgun (WGS) entry which is preliminary data.</text>
</comment>
<dbReference type="FunFam" id="3.30.200.20:FF:000451">
    <property type="entry name" value="L-type lectin-domain containing receptor kinase I.9"/>
    <property type="match status" value="1"/>
</dbReference>
<dbReference type="SUPFAM" id="SSF56112">
    <property type="entry name" value="Protein kinase-like (PK-like)"/>
    <property type="match status" value="2"/>
</dbReference>
<comment type="similarity">
    <text evidence="2">In the N-terminal section; belongs to the leguminous lectin family.</text>
</comment>
<sequence length="465" mass="52719">MKQFVAEIVSMRRLRHRNLVQLLGYCRRKGELLLVYDFMPHGSLDKVLYSNIRPSLNWFQRIRILRGVASGLFYLHEDWEQVVLHRDIKPGNILLDADLNGKLGDFGLARLHDHGSNPETTILAGTPAYMAPELLRTGRATTSTDVFSFGAVMLELTCGRKPIEPGQVDLGGAVYTVRKKKYEEVYEDWEREYSPHRFSYKTLYKATKGFKDNGLIGEGGFGKVYRGVLPSSDQIAVKRVSHDSAEQAMKQFVAEIVSMGRLQHRNLVQLLGYCRRRGELLLVYDFMPNGSLDQVLYSNIRPNLNWFQRIRILRGVASALFYLHEDGTQVVLHRDIKPGNILLDADLNGKLGDFGLARLYDHGSNPETTSLAGTPAYMAPELFITGHATTSTDVFSFGAVMLELACGRKPREPRQKSNTSSGVFFLQVDVVVVVFTSHDQKMNFYVSEFGYGFRLFNQTRKNNQF</sequence>
<dbReference type="SMART" id="SM00220">
    <property type="entry name" value="S_TKc"/>
    <property type="match status" value="2"/>
</dbReference>
<keyword evidence="12" id="KW-1133">Transmembrane helix</keyword>
<dbReference type="EMBL" id="JAUESC010000002">
    <property type="protein sequence ID" value="KAK0605505.1"/>
    <property type="molecule type" value="Genomic_DNA"/>
</dbReference>
<dbReference type="PROSITE" id="PS00108">
    <property type="entry name" value="PROTEIN_KINASE_ST"/>
    <property type="match status" value="1"/>
</dbReference>
<dbReference type="InterPro" id="IPR050528">
    <property type="entry name" value="L-type_Lectin-RKs"/>
</dbReference>
<gene>
    <name evidence="19" type="ORF">LWI29_027638</name>
</gene>
<evidence type="ECO:0000256" key="11">
    <source>
        <dbReference type="ARBA" id="ARBA00022840"/>
    </source>
</evidence>
<evidence type="ECO:0000256" key="9">
    <source>
        <dbReference type="ARBA" id="ARBA00022741"/>
    </source>
</evidence>
<evidence type="ECO:0000259" key="18">
    <source>
        <dbReference type="PROSITE" id="PS50011"/>
    </source>
</evidence>
<comment type="similarity">
    <text evidence="3">In the C-terminal section; belongs to the protein kinase superfamily. Ser/Thr protein kinase family.</text>
</comment>